<dbReference type="AlphaFoldDB" id="A0A7X6MIB7"/>
<dbReference type="EMBL" id="JAAXPG010000044">
    <property type="protein sequence ID" value="NKZ01788.1"/>
    <property type="molecule type" value="Genomic_DNA"/>
</dbReference>
<sequence length="124" mass="14065">MPATLTLWRPTGPAELALVRDSGWREWPPRLPEQPIFYPVLNEDYAVRIAREWNLPRDGEGHVTRFRVDADFASRYPVRQAGGRTILELWVPAGELAEFNAHLVGPIELVRSFLSEHPEGVVPA</sequence>
<reference evidence="1 2" key="1">
    <citation type="submission" date="2020-04" db="EMBL/GenBank/DDBJ databases">
        <title>MicrobeNet Type strains.</title>
        <authorList>
            <person name="Nicholson A.C."/>
        </authorList>
    </citation>
    <scope>NUCLEOTIDE SEQUENCE [LARGE SCALE GENOMIC DNA]</scope>
    <source>
        <strain evidence="1 2">ATCC 23612</strain>
    </source>
</reference>
<dbReference type="Proteomes" id="UP000553209">
    <property type="component" value="Unassembled WGS sequence"/>
</dbReference>
<evidence type="ECO:0000313" key="2">
    <source>
        <dbReference type="Proteomes" id="UP000553209"/>
    </source>
</evidence>
<comment type="caution">
    <text evidence="1">The sequence shown here is derived from an EMBL/GenBank/DDBJ whole genome shotgun (WGS) entry which is preliminary data.</text>
</comment>
<proteinExistence type="predicted"/>
<gene>
    <name evidence="1" type="ORF">HGB44_29590</name>
</gene>
<accession>A0A7X6MIB7</accession>
<keyword evidence="2" id="KW-1185">Reference proteome</keyword>
<evidence type="ECO:0000313" key="1">
    <source>
        <dbReference type="EMBL" id="NKZ01788.1"/>
    </source>
</evidence>
<dbReference type="RefSeq" id="WP_061082439.1">
    <property type="nucleotide sequence ID" value="NZ_JAAXPG010000044.1"/>
</dbReference>
<name>A0A7X6MIB7_9ACTN</name>
<organism evidence="1 2">
    <name type="scientific">Nocardiopsis alborubida</name>
    <dbReference type="NCBI Taxonomy" id="146802"/>
    <lineage>
        <taxon>Bacteria</taxon>
        <taxon>Bacillati</taxon>
        <taxon>Actinomycetota</taxon>
        <taxon>Actinomycetes</taxon>
        <taxon>Streptosporangiales</taxon>
        <taxon>Nocardiopsidaceae</taxon>
        <taxon>Nocardiopsis</taxon>
    </lineage>
</organism>
<protein>
    <submittedName>
        <fullName evidence="1">ADP-ribosylation/crystallin J1</fullName>
    </submittedName>
</protein>